<dbReference type="Pfam" id="PF12937">
    <property type="entry name" value="F-box-like"/>
    <property type="match status" value="1"/>
</dbReference>
<name>A0A9N9V1K1_9HYPO</name>
<dbReference type="SMART" id="SM00256">
    <property type="entry name" value="FBOX"/>
    <property type="match status" value="1"/>
</dbReference>
<dbReference type="Proteomes" id="UP000696573">
    <property type="component" value="Unassembled WGS sequence"/>
</dbReference>
<dbReference type="SUPFAM" id="SSF81383">
    <property type="entry name" value="F-box domain"/>
    <property type="match status" value="1"/>
</dbReference>
<sequence length="542" mass="62076">MAQRIWITENDLGPEYLIGLPPEILHHILIWLDPSDLFPVALVCWPLYRFVIGNQRLCQDIYLKRLDAPPDNVPFLDWESELIDMVRLNEIFKYAEYGMVSNMAEYDREDRLPFVCRTVSRLLKHASFNDGSRDEGEESQRPVSRNVEYLSGLFEKNEVATRIFTQQSPLFDRINSRFQGSTPFPQPLERHQQSAKLHCLYGRPAQQSGRTRSTTTYPWACSKVYDIREYSQANGWGPFRRDGTGRVDWEKVEAINILMWKNISTMCPRTDIFDEIWDTPFFGSFAHSYVPTNLPTLSDLDAQDPYGVTGTYYRVVCFLDHSDFIRFNFSNMGIVTHNIPRPPLDRGEATRLILMDLEVTRIEPPGPNEDQDFPVVHFKGVSRSFDTDFIEDVHSTLSGSVRMTEEGEVKWSSVSAFDGQERWRSEGVQIGGVQSARGVVGTWFDSDYDIHGPVGPTAFWKAADCKNPREALLKGASDMIMQPEWLEGVVITFEDEDRESEDDDDDENWDAGLDPVEDELPGLLEDAEMDLDDVTTRAMGNT</sequence>
<evidence type="ECO:0000313" key="4">
    <source>
        <dbReference type="Proteomes" id="UP000696573"/>
    </source>
</evidence>
<feature type="compositionally biased region" description="Acidic residues" evidence="1">
    <location>
        <begin position="496"/>
        <end position="533"/>
    </location>
</feature>
<accession>A0A9N9V1K1</accession>
<protein>
    <recommendedName>
        <fullName evidence="2">F-box domain-containing protein</fullName>
    </recommendedName>
</protein>
<proteinExistence type="predicted"/>
<dbReference type="OrthoDB" id="3226064at2759"/>
<feature type="region of interest" description="Disordered" evidence="1">
    <location>
        <begin position="496"/>
        <end position="542"/>
    </location>
</feature>
<keyword evidence="4" id="KW-1185">Reference proteome</keyword>
<dbReference type="Gene3D" id="1.20.1280.50">
    <property type="match status" value="1"/>
</dbReference>
<evidence type="ECO:0000256" key="1">
    <source>
        <dbReference type="SAM" id="MobiDB-lite"/>
    </source>
</evidence>
<feature type="domain" description="F-box" evidence="2">
    <location>
        <begin position="14"/>
        <end position="66"/>
    </location>
</feature>
<evidence type="ECO:0000259" key="2">
    <source>
        <dbReference type="PROSITE" id="PS50181"/>
    </source>
</evidence>
<dbReference type="CDD" id="cd09917">
    <property type="entry name" value="F-box_SF"/>
    <property type="match status" value="1"/>
</dbReference>
<dbReference type="InterPro" id="IPR001810">
    <property type="entry name" value="F-box_dom"/>
</dbReference>
<comment type="caution">
    <text evidence="3">The sequence shown here is derived from an EMBL/GenBank/DDBJ whole genome shotgun (WGS) entry which is preliminary data.</text>
</comment>
<reference evidence="3" key="1">
    <citation type="submission" date="2021-10" db="EMBL/GenBank/DDBJ databases">
        <authorList>
            <person name="Piombo E."/>
        </authorList>
    </citation>
    <scope>NUCLEOTIDE SEQUENCE</scope>
</reference>
<gene>
    <name evidence="3" type="ORF">CRHIZ90672A_00001239</name>
</gene>
<evidence type="ECO:0000313" key="3">
    <source>
        <dbReference type="EMBL" id="CAH0015393.1"/>
    </source>
</evidence>
<organism evidence="3 4">
    <name type="scientific">Clonostachys rhizophaga</name>
    <dbReference type="NCBI Taxonomy" id="160324"/>
    <lineage>
        <taxon>Eukaryota</taxon>
        <taxon>Fungi</taxon>
        <taxon>Dikarya</taxon>
        <taxon>Ascomycota</taxon>
        <taxon>Pezizomycotina</taxon>
        <taxon>Sordariomycetes</taxon>
        <taxon>Hypocreomycetidae</taxon>
        <taxon>Hypocreales</taxon>
        <taxon>Bionectriaceae</taxon>
        <taxon>Clonostachys</taxon>
    </lineage>
</organism>
<dbReference type="EMBL" id="CABFNQ020000444">
    <property type="protein sequence ID" value="CAH0015393.1"/>
    <property type="molecule type" value="Genomic_DNA"/>
</dbReference>
<dbReference type="AlphaFoldDB" id="A0A9N9V1K1"/>
<dbReference type="PROSITE" id="PS50181">
    <property type="entry name" value="FBOX"/>
    <property type="match status" value="1"/>
</dbReference>
<dbReference type="InterPro" id="IPR036047">
    <property type="entry name" value="F-box-like_dom_sf"/>
</dbReference>